<keyword evidence="1" id="KW-1133">Transmembrane helix</keyword>
<protein>
    <recommendedName>
        <fullName evidence="4">DUF3311 domain-containing protein</fullName>
    </recommendedName>
</protein>
<dbReference type="OrthoDB" id="4950461at2"/>
<feature type="transmembrane region" description="Helical" evidence="1">
    <location>
        <begin position="43"/>
        <end position="65"/>
    </location>
</feature>
<comment type="caution">
    <text evidence="2">The sequence shown here is derived from an EMBL/GenBank/DDBJ whole genome shotgun (WGS) entry which is preliminary data.</text>
</comment>
<reference evidence="2 3" key="1">
    <citation type="submission" date="2019-09" db="EMBL/GenBank/DDBJ databases">
        <title>Phylogeny of genus Pseudoclavibacter and closely related genus.</title>
        <authorList>
            <person name="Li Y."/>
        </authorList>
    </citation>
    <scope>NUCLEOTIDE SEQUENCE [LARGE SCALE GENOMIC DNA]</scope>
    <source>
        <strain evidence="2 3">KCTC 13959</strain>
    </source>
</reference>
<dbReference type="Proteomes" id="UP000433493">
    <property type="component" value="Unassembled WGS sequence"/>
</dbReference>
<gene>
    <name evidence="2" type="ORF">F8O05_01440</name>
</gene>
<evidence type="ECO:0000313" key="2">
    <source>
        <dbReference type="EMBL" id="KAB1644955.1"/>
    </source>
</evidence>
<proteinExistence type="predicted"/>
<dbReference type="RefSeq" id="WP_158050967.1">
    <property type="nucleotide sequence ID" value="NZ_WBKB01000001.1"/>
</dbReference>
<evidence type="ECO:0000256" key="1">
    <source>
        <dbReference type="SAM" id="Phobius"/>
    </source>
</evidence>
<evidence type="ECO:0008006" key="4">
    <source>
        <dbReference type="Google" id="ProtNLM"/>
    </source>
</evidence>
<organism evidence="2 3">
    <name type="scientific">Gulosibacter chungangensis</name>
    <dbReference type="NCBI Taxonomy" id="979746"/>
    <lineage>
        <taxon>Bacteria</taxon>
        <taxon>Bacillati</taxon>
        <taxon>Actinomycetota</taxon>
        <taxon>Actinomycetes</taxon>
        <taxon>Micrococcales</taxon>
        <taxon>Microbacteriaceae</taxon>
        <taxon>Gulosibacter</taxon>
    </lineage>
</organism>
<keyword evidence="3" id="KW-1185">Reference proteome</keyword>
<dbReference type="EMBL" id="WBKB01000001">
    <property type="protein sequence ID" value="KAB1644955.1"/>
    <property type="molecule type" value="Genomic_DNA"/>
</dbReference>
<evidence type="ECO:0000313" key="3">
    <source>
        <dbReference type="Proteomes" id="UP000433493"/>
    </source>
</evidence>
<feature type="transmembrane region" description="Helical" evidence="1">
    <location>
        <begin position="12"/>
        <end position="31"/>
    </location>
</feature>
<dbReference type="AlphaFoldDB" id="A0A7J5BFE2"/>
<keyword evidence="1" id="KW-0472">Membrane</keyword>
<accession>A0A7J5BFE2</accession>
<name>A0A7J5BFE2_9MICO</name>
<keyword evidence="1" id="KW-0812">Transmembrane</keyword>
<sequence length="87" mass="9916">MKVQRRIFQTVSGIYFTLCTLAFIWPLATIANTIEPKILGVPFFFAWNLIVVVIIFIGCVGMYIWDTRLTDGRRSQIVSSTREADNA</sequence>